<evidence type="ECO:0000256" key="4">
    <source>
        <dbReference type="SAM" id="MobiDB-lite"/>
    </source>
</evidence>
<evidence type="ECO:0000313" key="8">
    <source>
        <dbReference type="EMBL" id="MFD2181725.1"/>
    </source>
</evidence>
<evidence type="ECO:0000256" key="3">
    <source>
        <dbReference type="ARBA" id="ARBA00023054"/>
    </source>
</evidence>
<comment type="caution">
    <text evidence="8">The sequence shown here is derived from an EMBL/GenBank/DDBJ whole genome shotgun (WGS) entry which is preliminary data.</text>
</comment>
<evidence type="ECO:0000256" key="5">
    <source>
        <dbReference type="SAM" id="Phobius"/>
    </source>
</evidence>
<dbReference type="InterPro" id="IPR006143">
    <property type="entry name" value="RND_pump_MFP"/>
</dbReference>
<dbReference type="InterPro" id="IPR058625">
    <property type="entry name" value="MdtA-like_BSH"/>
</dbReference>
<dbReference type="NCBIfam" id="TIGR01730">
    <property type="entry name" value="RND_mfp"/>
    <property type="match status" value="1"/>
</dbReference>
<evidence type="ECO:0000259" key="6">
    <source>
        <dbReference type="Pfam" id="PF25917"/>
    </source>
</evidence>
<dbReference type="Proteomes" id="UP001597314">
    <property type="component" value="Unassembled WGS sequence"/>
</dbReference>
<gene>
    <name evidence="8" type="ORF">ACFSOX_06135</name>
</gene>
<feature type="domain" description="CusB-like beta-barrel" evidence="7">
    <location>
        <begin position="260"/>
        <end position="331"/>
    </location>
</feature>
<dbReference type="InterPro" id="IPR058792">
    <property type="entry name" value="Beta-barrel_RND_2"/>
</dbReference>
<dbReference type="PANTHER" id="PTHR32347:SF14">
    <property type="entry name" value="EFFLUX SYSTEM COMPONENT YKNX-RELATED"/>
    <property type="match status" value="1"/>
</dbReference>
<dbReference type="Pfam" id="PF25954">
    <property type="entry name" value="Beta-barrel_RND_2"/>
    <property type="match status" value="1"/>
</dbReference>
<evidence type="ECO:0000313" key="9">
    <source>
        <dbReference type="Proteomes" id="UP001597314"/>
    </source>
</evidence>
<keyword evidence="5" id="KW-0472">Membrane</keyword>
<keyword evidence="9" id="KW-1185">Reference proteome</keyword>
<sequence length="438" mass="46112">MLDKAETPLADNRAPDIAAVEAVLAVGKQRSRSRRRWRVLGAVLVAAGLALGLYGFWPGGASRDGIRFTTQPVSRGNLTVVVTATGSAQPITQVSISSELSGTIRKVLVDYNSVVRSGQVLAELDPDKLAATVASARARLSSAKARVAEAIATIAEKRAEHDRKALLSQTSAGSMRDLEVAKANHDRSIAQHDLSVAEVAAAEADLRLAEINLAKASIVSPIDGVVLKRGVDPGQFVATSLQAPVLFVVAEDLHRMEVLVDVDEAEVGKVKVGQKVTFGVDAYPDRKFPAAVRDIRFGSEVVQGVVTYKAVLSIDNSDLSIRPGMTATAQILVQEVENAVLVPNAALRFSPPAAPQQGGGFLKALLPSVPSATRRPPSKHEDAGRGPKADQKVWILRDGAPVAVPVSVGSSDGRVTEIRKGQLSPGDAVVVDAVSSKR</sequence>
<reference evidence="9" key="1">
    <citation type="journal article" date="2019" name="Int. J. Syst. Evol. Microbiol.">
        <title>The Global Catalogue of Microorganisms (GCM) 10K type strain sequencing project: providing services to taxonomists for standard genome sequencing and annotation.</title>
        <authorList>
            <consortium name="The Broad Institute Genomics Platform"/>
            <consortium name="The Broad Institute Genome Sequencing Center for Infectious Disease"/>
            <person name="Wu L."/>
            <person name="Ma J."/>
        </authorList>
    </citation>
    <scope>NUCLEOTIDE SEQUENCE [LARGE SCALE GENOMIC DNA]</scope>
    <source>
        <strain evidence="9">CGMCC 1.6774</strain>
    </source>
</reference>
<comment type="subcellular location">
    <subcellularLocation>
        <location evidence="1">Cell envelope</location>
    </subcellularLocation>
</comment>
<dbReference type="SUPFAM" id="SSF111369">
    <property type="entry name" value="HlyD-like secretion proteins"/>
    <property type="match status" value="1"/>
</dbReference>
<keyword evidence="5" id="KW-0812">Transmembrane</keyword>
<dbReference type="EMBL" id="JBHUIW010000004">
    <property type="protein sequence ID" value="MFD2181725.1"/>
    <property type="molecule type" value="Genomic_DNA"/>
</dbReference>
<proteinExistence type="inferred from homology"/>
<keyword evidence="5" id="KW-1133">Transmembrane helix</keyword>
<evidence type="ECO:0000256" key="2">
    <source>
        <dbReference type="ARBA" id="ARBA00009477"/>
    </source>
</evidence>
<feature type="domain" description="Multidrug resistance protein MdtA-like barrel-sandwich hybrid" evidence="6">
    <location>
        <begin position="93"/>
        <end position="246"/>
    </location>
</feature>
<feature type="transmembrane region" description="Helical" evidence="5">
    <location>
        <begin position="37"/>
        <end position="57"/>
    </location>
</feature>
<accession>A0ABW5AHY0</accession>
<feature type="region of interest" description="Disordered" evidence="4">
    <location>
        <begin position="368"/>
        <end position="390"/>
    </location>
</feature>
<dbReference type="InterPro" id="IPR050465">
    <property type="entry name" value="UPF0194_transport"/>
</dbReference>
<protein>
    <submittedName>
        <fullName evidence="8">Efflux RND transporter periplasmic adaptor subunit</fullName>
    </submittedName>
</protein>
<dbReference type="RefSeq" id="WP_378476907.1">
    <property type="nucleotide sequence ID" value="NZ_JBHUIW010000004.1"/>
</dbReference>
<name>A0ABW5AHY0_9BRAD</name>
<comment type="similarity">
    <text evidence="2">Belongs to the membrane fusion protein (MFP) (TC 8.A.1) family.</text>
</comment>
<keyword evidence="3" id="KW-0175">Coiled coil</keyword>
<dbReference type="Gene3D" id="2.40.30.170">
    <property type="match status" value="1"/>
</dbReference>
<dbReference type="Pfam" id="PF25917">
    <property type="entry name" value="BSH_RND"/>
    <property type="match status" value="1"/>
</dbReference>
<dbReference type="PANTHER" id="PTHR32347">
    <property type="entry name" value="EFFLUX SYSTEM COMPONENT YKNX-RELATED"/>
    <property type="match status" value="1"/>
</dbReference>
<dbReference type="Gene3D" id="2.40.50.100">
    <property type="match status" value="2"/>
</dbReference>
<feature type="compositionally biased region" description="Basic and acidic residues" evidence="4">
    <location>
        <begin position="378"/>
        <end position="390"/>
    </location>
</feature>
<evidence type="ECO:0000259" key="7">
    <source>
        <dbReference type="Pfam" id="PF25954"/>
    </source>
</evidence>
<evidence type="ECO:0000256" key="1">
    <source>
        <dbReference type="ARBA" id="ARBA00004196"/>
    </source>
</evidence>
<organism evidence="8 9">
    <name type="scientific">Rhodoplanes azumiensis</name>
    <dbReference type="NCBI Taxonomy" id="1897628"/>
    <lineage>
        <taxon>Bacteria</taxon>
        <taxon>Pseudomonadati</taxon>
        <taxon>Pseudomonadota</taxon>
        <taxon>Alphaproteobacteria</taxon>
        <taxon>Hyphomicrobiales</taxon>
        <taxon>Nitrobacteraceae</taxon>
        <taxon>Rhodoplanes</taxon>
    </lineage>
</organism>